<name>A0AAE1BYH3_9PEZI</name>
<accession>A0AAE1BYH3</accession>
<feature type="region of interest" description="Disordered" evidence="1">
    <location>
        <begin position="253"/>
        <end position="340"/>
    </location>
</feature>
<gene>
    <name evidence="2" type="ORF">LTR78_007365</name>
</gene>
<organism evidence="2 3">
    <name type="scientific">Recurvomyces mirabilis</name>
    <dbReference type="NCBI Taxonomy" id="574656"/>
    <lineage>
        <taxon>Eukaryota</taxon>
        <taxon>Fungi</taxon>
        <taxon>Dikarya</taxon>
        <taxon>Ascomycota</taxon>
        <taxon>Pezizomycotina</taxon>
        <taxon>Dothideomycetes</taxon>
        <taxon>Dothideomycetidae</taxon>
        <taxon>Mycosphaerellales</taxon>
        <taxon>Teratosphaeriaceae</taxon>
        <taxon>Recurvomyces</taxon>
    </lineage>
</organism>
<evidence type="ECO:0000313" key="3">
    <source>
        <dbReference type="Proteomes" id="UP001274830"/>
    </source>
</evidence>
<dbReference type="EMBL" id="JAUTXT010000030">
    <property type="protein sequence ID" value="KAK3672779.1"/>
    <property type="molecule type" value="Genomic_DNA"/>
</dbReference>
<comment type="caution">
    <text evidence="2">The sequence shown here is derived from an EMBL/GenBank/DDBJ whole genome shotgun (WGS) entry which is preliminary data.</text>
</comment>
<feature type="compositionally biased region" description="Polar residues" evidence="1">
    <location>
        <begin position="267"/>
        <end position="305"/>
    </location>
</feature>
<proteinExistence type="predicted"/>
<feature type="region of interest" description="Disordered" evidence="1">
    <location>
        <begin position="949"/>
        <end position="972"/>
    </location>
</feature>
<sequence>MPPYQTFICNRTVEGSTCGACTIYGGEVQLLYFPVAANASRNYCAQTGGPVTTCPLGPTTAPYTAIGADIGGICESYVNCPYLIGNTSTTDSGPYVVTASTTLYQNRAYISLKTAYASNSCGYVGGQHAGSVVTVASSQVFSVNRAHGEDCADYGYSFDFANLLPNLPFSAFNTAVSNNACHRPRPGVAEPDALNGDWVNGQQIKDTQPCDTIVDWAYYPLLVVPTQIREMDAAWATCAVALDGLYDPPKALTAQTTTDGPSGPAGVQTTTAASPASTVNNNSPTATGIATSVAPSTQPAQASSTANADPGNSGAGSSGANSGVADPGTSAGSGAAESSSANLGAAGSILSQALSTATNPATSQGSGNTGAAGSKGAGSNSGSSDNSDAAASQGSGANSGFGSGSNGASSAALDPSTISVGFSAFTVVATQATGSSAMVVANGGVTATLTAGQTLSIGGQAVSAGSTGGVVIGSGSAAATVVPAASIGSGSSAAQFSGVVISVGSSSSLTAVQTVVTSSNGEATTQAIIGGSTIAQGGAAATINGQTISLGSDGVIVGSSTQAVSVLAAATASGAVVQVGTSSLTAVQSVITGSNGQLTTQAVIGGTTTTQGGAAATINGQVVSLGSSGVVGGGSTTQAISALATNAAPSSTFLAVGSALVTASQTVVTGSNGQRTTEVILAGTVLTQSESAAVVSGHTLSLGSNGIIIDGSQTATISTLNAGSAITGSVVTLGSSTLTASRSVVTGADGKLATEAIVAGSTLISGGAPVTIDGDTLSLGSAGIVVDGKQTTALSSISPSITGALVTLGPSTLTASQTVITGTNGPRTTEVIIGGSTLVSGGAPITLSGHTLTYRSNGVVVDGTQTDPVSTFAVGMTATPVVFTEHGQVFTATPIPGRSGVYIVDGQTISVGGSQVTVDGLTLTAQSSGLVVDGTQTISCSKGVSPARLTAASGPSVSSTGPSPTATTTKKSAADSLVAEKIMGSLVLARIVAVLMTM</sequence>
<dbReference type="Proteomes" id="UP001274830">
    <property type="component" value="Unassembled WGS sequence"/>
</dbReference>
<feature type="compositionally biased region" description="Low complexity" evidence="1">
    <location>
        <begin position="950"/>
        <end position="971"/>
    </location>
</feature>
<dbReference type="AlphaFoldDB" id="A0AAE1BYH3"/>
<feature type="compositionally biased region" description="Gly residues" evidence="1">
    <location>
        <begin position="367"/>
        <end position="376"/>
    </location>
</feature>
<reference evidence="2" key="1">
    <citation type="submission" date="2023-07" db="EMBL/GenBank/DDBJ databases">
        <title>Black Yeasts Isolated from many extreme environments.</title>
        <authorList>
            <person name="Coleine C."/>
            <person name="Stajich J.E."/>
            <person name="Selbmann L."/>
        </authorList>
    </citation>
    <scope>NUCLEOTIDE SEQUENCE</scope>
    <source>
        <strain evidence="2">CCFEE 5485</strain>
    </source>
</reference>
<evidence type="ECO:0000313" key="2">
    <source>
        <dbReference type="EMBL" id="KAK3672779.1"/>
    </source>
</evidence>
<keyword evidence="3" id="KW-1185">Reference proteome</keyword>
<protein>
    <submittedName>
        <fullName evidence="2">Uncharacterized protein</fullName>
    </submittedName>
</protein>
<evidence type="ECO:0000256" key="1">
    <source>
        <dbReference type="SAM" id="MobiDB-lite"/>
    </source>
</evidence>
<feature type="compositionally biased region" description="Low complexity" evidence="1">
    <location>
        <begin position="377"/>
        <end position="396"/>
    </location>
</feature>
<feature type="region of interest" description="Disordered" evidence="1">
    <location>
        <begin position="356"/>
        <end position="408"/>
    </location>
</feature>
<feature type="compositionally biased region" description="Low complexity" evidence="1">
    <location>
        <begin position="318"/>
        <end position="340"/>
    </location>
</feature>